<organism evidence="4 5">
    <name type="scientific">Priapulus caudatus</name>
    <name type="common">Priapulid worm</name>
    <dbReference type="NCBI Taxonomy" id="37621"/>
    <lineage>
        <taxon>Eukaryota</taxon>
        <taxon>Metazoa</taxon>
        <taxon>Ecdysozoa</taxon>
        <taxon>Scalidophora</taxon>
        <taxon>Priapulida</taxon>
        <taxon>Priapulimorpha</taxon>
        <taxon>Priapulimorphida</taxon>
        <taxon>Priapulidae</taxon>
        <taxon>Priapulus</taxon>
    </lineage>
</organism>
<dbReference type="CDD" id="cd20289">
    <property type="entry name" value="cupin_ADO"/>
    <property type="match status" value="1"/>
</dbReference>
<evidence type="ECO:0000256" key="2">
    <source>
        <dbReference type="ARBA" id="ARBA00023002"/>
    </source>
</evidence>
<dbReference type="GeneID" id="106806483"/>
<evidence type="ECO:0000256" key="1">
    <source>
        <dbReference type="ARBA" id="ARBA00022723"/>
    </source>
</evidence>
<dbReference type="InterPro" id="IPR011051">
    <property type="entry name" value="RmlC_Cupin_sf"/>
</dbReference>
<gene>
    <name evidence="5" type="primary">LOC106806483</name>
</gene>
<protein>
    <submittedName>
        <fullName evidence="5">2-aminoethanethiol dioxygenase-like</fullName>
    </submittedName>
</protein>
<reference evidence="5" key="1">
    <citation type="submission" date="2025-08" db="UniProtKB">
        <authorList>
            <consortium name="RefSeq"/>
        </authorList>
    </citation>
    <scope>IDENTIFICATION</scope>
</reference>
<keyword evidence="3" id="KW-0408">Iron</keyword>
<dbReference type="InterPro" id="IPR014710">
    <property type="entry name" value="RmlC-like_jellyroll"/>
</dbReference>
<evidence type="ECO:0000313" key="4">
    <source>
        <dbReference type="Proteomes" id="UP000695022"/>
    </source>
</evidence>
<sequence>MNDNMAGPLAKVQRLARQVSKTFRLPVSNPAFQENLNKSRTLINSIQAQDLNFDFNLVRNTRVFNPRSNEMPPVTYVKIHEDCEISIGIFVLKDGARLPLHDHPGMHGLLKVIHGSLRARAFNEVSPALRQQLELQVQLDNSLANLVKPVFLHSDTEVDVNSDVCVLSPTVAGIHEIAARSGPAAFLDVLAPPYDIDGERDCHYFGEVFLKMDNPLAKDVCWLTEISCPSDFWCDSAPYQGPDITCALDDACGSL</sequence>
<evidence type="ECO:0000313" key="5">
    <source>
        <dbReference type="RefSeq" id="XP_014663929.1"/>
    </source>
</evidence>
<dbReference type="InterPro" id="IPR012864">
    <property type="entry name" value="PCO/ADO"/>
</dbReference>
<proteinExistence type="predicted"/>
<accession>A0ABM1DVF8</accession>
<name>A0ABM1DVF8_PRICU</name>
<dbReference type="Gene3D" id="2.60.120.10">
    <property type="entry name" value="Jelly Rolls"/>
    <property type="match status" value="1"/>
</dbReference>
<keyword evidence="4" id="KW-1185">Reference proteome</keyword>
<dbReference type="PANTHER" id="PTHR22966">
    <property type="entry name" value="2-AMINOETHANETHIOL DIOXYGENASE"/>
    <property type="match status" value="1"/>
</dbReference>
<dbReference type="Pfam" id="PF07847">
    <property type="entry name" value="PCO_ADO"/>
    <property type="match status" value="1"/>
</dbReference>
<dbReference type="PANTHER" id="PTHR22966:SF61">
    <property type="entry name" value="2-AMINOETHANETHIOL DIOXYGENASE"/>
    <property type="match status" value="1"/>
</dbReference>
<dbReference type="SUPFAM" id="SSF51182">
    <property type="entry name" value="RmlC-like cupins"/>
    <property type="match status" value="1"/>
</dbReference>
<keyword evidence="2" id="KW-0560">Oxidoreductase</keyword>
<dbReference type="RefSeq" id="XP_014663929.1">
    <property type="nucleotide sequence ID" value="XM_014808443.1"/>
</dbReference>
<dbReference type="Proteomes" id="UP000695022">
    <property type="component" value="Unplaced"/>
</dbReference>
<keyword evidence="1" id="KW-0479">Metal-binding</keyword>
<evidence type="ECO:0000256" key="3">
    <source>
        <dbReference type="ARBA" id="ARBA00023004"/>
    </source>
</evidence>